<name>A0ACC1SH94_9HYPO</name>
<dbReference type="EMBL" id="JANRMS010000439">
    <property type="protein sequence ID" value="KAJ3539836.1"/>
    <property type="molecule type" value="Genomic_DNA"/>
</dbReference>
<protein>
    <submittedName>
        <fullName evidence="1">Uncharacterized protein</fullName>
    </submittedName>
</protein>
<sequence>MSQNFHFRIATVDDAGRLQDLIQAAFRVTNDDNIDWIGSSEFANAFNIELDLIISRIAAPHGKFLVLNETKNNRIIGCVNVFRMTPDFGRLGLLAVDPSLHRGGLGRILLTHGEKYLTQELGVRKIGLNTLHTRKDMIKWYERQGYVKTGKVTKLPSARFGPDVCAKILLIEFEKNVA</sequence>
<gene>
    <name evidence="1" type="ORF">NM208_g5328</name>
</gene>
<evidence type="ECO:0000313" key="1">
    <source>
        <dbReference type="EMBL" id="KAJ3539836.1"/>
    </source>
</evidence>
<comment type="caution">
    <text evidence="1">The sequence shown here is derived from an EMBL/GenBank/DDBJ whole genome shotgun (WGS) entry which is preliminary data.</text>
</comment>
<proteinExistence type="predicted"/>
<keyword evidence="2" id="KW-1185">Reference proteome</keyword>
<dbReference type="Proteomes" id="UP001148629">
    <property type="component" value="Unassembled WGS sequence"/>
</dbReference>
<accession>A0ACC1SH94</accession>
<reference evidence="1" key="1">
    <citation type="submission" date="2022-08" db="EMBL/GenBank/DDBJ databases">
        <title>Genome Sequence of Fusarium decemcellulare.</title>
        <authorList>
            <person name="Buettner E."/>
        </authorList>
    </citation>
    <scope>NUCLEOTIDE SEQUENCE</scope>
    <source>
        <strain evidence="1">Babe19</strain>
    </source>
</reference>
<organism evidence="1 2">
    <name type="scientific">Fusarium decemcellulare</name>
    <dbReference type="NCBI Taxonomy" id="57161"/>
    <lineage>
        <taxon>Eukaryota</taxon>
        <taxon>Fungi</taxon>
        <taxon>Dikarya</taxon>
        <taxon>Ascomycota</taxon>
        <taxon>Pezizomycotina</taxon>
        <taxon>Sordariomycetes</taxon>
        <taxon>Hypocreomycetidae</taxon>
        <taxon>Hypocreales</taxon>
        <taxon>Nectriaceae</taxon>
        <taxon>Fusarium</taxon>
        <taxon>Fusarium decemcellulare species complex</taxon>
    </lineage>
</organism>
<evidence type="ECO:0000313" key="2">
    <source>
        <dbReference type="Proteomes" id="UP001148629"/>
    </source>
</evidence>